<evidence type="ECO:0008006" key="4">
    <source>
        <dbReference type="Google" id="ProtNLM"/>
    </source>
</evidence>
<dbReference type="AlphaFoldDB" id="A0A0P8XYA4"/>
<gene>
    <name evidence="2" type="primary">Dana\GF27237</name>
    <name evidence="2" type="ORF">GF27237</name>
</gene>
<dbReference type="EMBL" id="CH902617">
    <property type="protein sequence ID" value="KPU79599.1"/>
    <property type="molecule type" value="Genomic_DNA"/>
</dbReference>
<feature type="chain" id="PRO_5006154238" description="VM domain-containing protein" evidence="1">
    <location>
        <begin position="20"/>
        <end position="74"/>
    </location>
</feature>
<reference evidence="2 3" key="1">
    <citation type="journal article" date="2007" name="Nature">
        <title>Evolution of genes and genomes on the Drosophila phylogeny.</title>
        <authorList>
            <consortium name="Drosophila 12 Genomes Consortium"/>
            <person name="Clark A.G."/>
            <person name="Eisen M.B."/>
            <person name="Smith D.R."/>
            <person name="Bergman C.M."/>
            <person name="Oliver B."/>
            <person name="Markow T.A."/>
            <person name="Kaufman T.C."/>
            <person name="Kellis M."/>
            <person name="Gelbart W."/>
            <person name="Iyer V.N."/>
            <person name="Pollard D.A."/>
            <person name="Sackton T.B."/>
            <person name="Larracuente A.M."/>
            <person name="Singh N.D."/>
            <person name="Abad J.P."/>
            <person name="Abt D.N."/>
            <person name="Adryan B."/>
            <person name="Aguade M."/>
            <person name="Akashi H."/>
            <person name="Anderson W.W."/>
            <person name="Aquadro C.F."/>
            <person name="Ardell D.H."/>
            <person name="Arguello R."/>
            <person name="Artieri C.G."/>
            <person name="Barbash D.A."/>
            <person name="Barker D."/>
            <person name="Barsanti P."/>
            <person name="Batterham P."/>
            <person name="Batzoglou S."/>
            <person name="Begun D."/>
            <person name="Bhutkar A."/>
            <person name="Blanco E."/>
            <person name="Bosak S.A."/>
            <person name="Bradley R.K."/>
            <person name="Brand A.D."/>
            <person name="Brent M.R."/>
            <person name="Brooks A.N."/>
            <person name="Brown R.H."/>
            <person name="Butlin R.K."/>
            <person name="Caggese C."/>
            <person name="Calvi B.R."/>
            <person name="Bernardo de Carvalho A."/>
            <person name="Caspi A."/>
            <person name="Castrezana S."/>
            <person name="Celniker S.E."/>
            <person name="Chang J.L."/>
            <person name="Chapple C."/>
            <person name="Chatterji S."/>
            <person name="Chinwalla A."/>
            <person name="Civetta A."/>
            <person name="Clifton S.W."/>
            <person name="Comeron J.M."/>
            <person name="Costello J.C."/>
            <person name="Coyne J.A."/>
            <person name="Daub J."/>
            <person name="David R.G."/>
            <person name="Delcher A.L."/>
            <person name="Delehaunty K."/>
            <person name="Do C.B."/>
            <person name="Ebling H."/>
            <person name="Edwards K."/>
            <person name="Eickbush T."/>
            <person name="Evans J.D."/>
            <person name="Filipski A."/>
            <person name="Findeiss S."/>
            <person name="Freyhult E."/>
            <person name="Fulton L."/>
            <person name="Fulton R."/>
            <person name="Garcia A.C."/>
            <person name="Gardiner A."/>
            <person name="Garfield D.A."/>
            <person name="Garvin B.E."/>
            <person name="Gibson G."/>
            <person name="Gilbert D."/>
            <person name="Gnerre S."/>
            <person name="Godfrey J."/>
            <person name="Good R."/>
            <person name="Gotea V."/>
            <person name="Gravely B."/>
            <person name="Greenberg A.J."/>
            <person name="Griffiths-Jones S."/>
            <person name="Gross S."/>
            <person name="Guigo R."/>
            <person name="Gustafson E.A."/>
            <person name="Haerty W."/>
            <person name="Hahn M.W."/>
            <person name="Halligan D.L."/>
            <person name="Halpern A.L."/>
            <person name="Halter G.M."/>
            <person name="Han M.V."/>
            <person name="Heger A."/>
            <person name="Hillier L."/>
            <person name="Hinrichs A.S."/>
            <person name="Holmes I."/>
            <person name="Hoskins R.A."/>
            <person name="Hubisz M.J."/>
            <person name="Hultmark D."/>
            <person name="Huntley M.A."/>
            <person name="Jaffe D.B."/>
            <person name="Jagadeeshan S."/>
            <person name="Jeck W.R."/>
            <person name="Johnson J."/>
            <person name="Jones C.D."/>
            <person name="Jordan W.C."/>
            <person name="Karpen G.H."/>
            <person name="Kataoka E."/>
            <person name="Keightley P.D."/>
            <person name="Kheradpour P."/>
            <person name="Kirkness E.F."/>
            <person name="Koerich L.B."/>
            <person name="Kristiansen K."/>
            <person name="Kudrna D."/>
            <person name="Kulathinal R.J."/>
            <person name="Kumar S."/>
            <person name="Kwok R."/>
            <person name="Lander E."/>
            <person name="Langley C.H."/>
            <person name="Lapoint R."/>
            <person name="Lazzaro B.P."/>
            <person name="Lee S.J."/>
            <person name="Levesque L."/>
            <person name="Li R."/>
            <person name="Lin C.F."/>
            <person name="Lin M.F."/>
            <person name="Lindblad-Toh K."/>
            <person name="Llopart A."/>
            <person name="Long M."/>
            <person name="Low L."/>
            <person name="Lozovsky E."/>
            <person name="Lu J."/>
            <person name="Luo M."/>
            <person name="Machado C.A."/>
            <person name="Makalowski W."/>
            <person name="Marzo M."/>
            <person name="Matsuda M."/>
            <person name="Matzkin L."/>
            <person name="McAllister B."/>
            <person name="McBride C.S."/>
            <person name="McKernan B."/>
            <person name="McKernan K."/>
            <person name="Mendez-Lago M."/>
            <person name="Minx P."/>
            <person name="Mollenhauer M.U."/>
            <person name="Montooth K."/>
            <person name="Mount S.M."/>
            <person name="Mu X."/>
            <person name="Myers E."/>
            <person name="Negre B."/>
            <person name="Newfeld S."/>
            <person name="Nielsen R."/>
            <person name="Noor M.A."/>
            <person name="O'Grady P."/>
            <person name="Pachter L."/>
            <person name="Papaceit M."/>
            <person name="Parisi M.J."/>
            <person name="Parisi M."/>
            <person name="Parts L."/>
            <person name="Pedersen J.S."/>
            <person name="Pesole G."/>
            <person name="Phillippy A.M."/>
            <person name="Ponting C.P."/>
            <person name="Pop M."/>
            <person name="Porcelli D."/>
            <person name="Powell J.R."/>
            <person name="Prohaska S."/>
            <person name="Pruitt K."/>
            <person name="Puig M."/>
            <person name="Quesneville H."/>
            <person name="Ram K.R."/>
            <person name="Rand D."/>
            <person name="Rasmussen M.D."/>
            <person name="Reed L.K."/>
            <person name="Reenan R."/>
            <person name="Reily A."/>
            <person name="Remington K.A."/>
            <person name="Rieger T.T."/>
            <person name="Ritchie M.G."/>
            <person name="Robin C."/>
            <person name="Rogers Y.H."/>
            <person name="Rohde C."/>
            <person name="Rozas J."/>
            <person name="Rubenfield M.J."/>
            <person name="Ruiz A."/>
            <person name="Russo S."/>
            <person name="Salzberg S.L."/>
            <person name="Sanchez-Gracia A."/>
            <person name="Saranga D.J."/>
            <person name="Sato H."/>
            <person name="Schaeffer S.W."/>
            <person name="Schatz M.C."/>
            <person name="Schlenke T."/>
            <person name="Schwartz R."/>
            <person name="Segarra C."/>
            <person name="Singh R.S."/>
            <person name="Sirot L."/>
            <person name="Sirota M."/>
            <person name="Sisneros N.B."/>
            <person name="Smith C.D."/>
            <person name="Smith T.F."/>
            <person name="Spieth J."/>
            <person name="Stage D.E."/>
            <person name="Stark A."/>
            <person name="Stephan W."/>
            <person name="Strausberg R.L."/>
            <person name="Strempel S."/>
            <person name="Sturgill D."/>
            <person name="Sutton G."/>
            <person name="Sutton G.G."/>
            <person name="Tao W."/>
            <person name="Teichmann S."/>
            <person name="Tobari Y.N."/>
            <person name="Tomimura Y."/>
            <person name="Tsolas J.M."/>
            <person name="Valente V.L."/>
            <person name="Venter E."/>
            <person name="Venter J.C."/>
            <person name="Vicario S."/>
            <person name="Vieira F.G."/>
            <person name="Vilella A.J."/>
            <person name="Villasante A."/>
            <person name="Walenz B."/>
            <person name="Wang J."/>
            <person name="Wasserman M."/>
            <person name="Watts T."/>
            <person name="Wilson D."/>
            <person name="Wilson R.K."/>
            <person name="Wing R.A."/>
            <person name="Wolfner M.F."/>
            <person name="Wong A."/>
            <person name="Wong G.K."/>
            <person name="Wu C.I."/>
            <person name="Wu G."/>
            <person name="Yamamoto D."/>
            <person name="Yang H.P."/>
            <person name="Yang S.P."/>
            <person name="Yorke J.A."/>
            <person name="Yoshida K."/>
            <person name="Zdobnov E."/>
            <person name="Zhang P."/>
            <person name="Zhang Y."/>
            <person name="Zimin A.V."/>
            <person name="Baldwin J."/>
            <person name="Abdouelleil A."/>
            <person name="Abdulkadir J."/>
            <person name="Abebe A."/>
            <person name="Abera B."/>
            <person name="Abreu J."/>
            <person name="Acer S.C."/>
            <person name="Aftuck L."/>
            <person name="Alexander A."/>
            <person name="An P."/>
            <person name="Anderson E."/>
            <person name="Anderson S."/>
            <person name="Arachi H."/>
            <person name="Azer M."/>
            <person name="Bachantsang P."/>
            <person name="Barry A."/>
            <person name="Bayul T."/>
            <person name="Berlin A."/>
            <person name="Bessette D."/>
            <person name="Bloom T."/>
            <person name="Blye J."/>
            <person name="Boguslavskiy L."/>
            <person name="Bonnet C."/>
            <person name="Boukhgalter B."/>
            <person name="Bourzgui I."/>
            <person name="Brown A."/>
            <person name="Cahill P."/>
            <person name="Channer S."/>
            <person name="Cheshatsang Y."/>
            <person name="Chuda L."/>
            <person name="Citroen M."/>
            <person name="Collymore A."/>
            <person name="Cooke P."/>
            <person name="Costello M."/>
            <person name="D'Aco K."/>
            <person name="Daza R."/>
            <person name="De Haan G."/>
            <person name="DeGray S."/>
            <person name="DeMaso C."/>
            <person name="Dhargay N."/>
            <person name="Dooley K."/>
            <person name="Dooley E."/>
            <person name="Doricent M."/>
            <person name="Dorje P."/>
            <person name="Dorjee K."/>
            <person name="Dupes A."/>
            <person name="Elong R."/>
            <person name="Falk J."/>
            <person name="Farina A."/>
            <person name="Faro S."/>
            <person name="Ferguson D."/>
            <person name="Fisher S."/>
            <person name="Foley C.D."/>
            <person name="Franke A."/>
            <person name="Friedrich D."/>
            <person name="Gadbois L."/>
            <person name="Gearin G."/>
            <person name="Gearin C.R."/>
            <person name="Giannoukos G."/>
            <person name="Goode T."/>
            <person name="Graham J."/>
            <person name="Grandbois E."/>
            <person name="Grewal S."/>
            <person name="Gyaltsen K."/>
            <person name="Hafez N."/>
            <person name="Hagos B."/>
            <person name="Hall J."/>
            <person name="Henson C."/>
            <person name="Hollinger A."/>
            <person name="Honan T."/>
            <person name="Huard M.D."/>
            <person name="Hughes L."/>
            <person name="Hurhula B."/>
            <person name="Husby M.E."/>
            <person name="Kamat A."/>
            <person name="Kanga B."/>
            <person name="Kashin S."/>
            <person name="Khazanovich D."/>
            <person name="Kisner P."/>
            <person name="Lance K."/>
            <person name="Lara M."/>
            <person name="Lee W."/>
            <person name="Lennon N."/>
            <person name="Letendre F."/>
            <person name="LeVine R."/>
            <person name="Lipovsky A."/>
            <person name="Liu X."/>
            <person name="Liu J."/>
            <person name="Liu S."/>
            <person name="Lokyitsang T."/>
            <person name="Lokyitsang Y."/>
            <person name="Lubonja R."/>
            <person name="Lui A."/>
            <person name="MacDonald P."/>
            <person name="Magnisalis V."/>
            <person name="Maru K."/>
            <person name="Matthews C."/>
            <person name="McCusker W."/>
            <person name="McDonough S."/>
            <person name="Mehta T."/>
            <person name="Meldrim J."/>
            <person name="Meneus L."/>
            <person name="Mihai O."/>
            <person name="Mihalev A."/>
            <person name="Mihova T."/>
            <person name="Mittelman R."/>
            <person name="Mlenga V."/>
            <person name="Montmayeur A."/>
            <person name="Mulrain L."/>
            <person name="Navidi A."/>
            <person name="Naylor J."/>
            <person name="Negash T."/>
            <person name="Nguyen T."/>
            <person name="Nguyen N."/>
            <person name="Nicol R."/>
            <person name="Norbu C."/>
            <person name="Norbu N."/>
            <person name="Novod N."/>
            <person name="O'Neill B."/>
            <person name="Osman S."/>
            <person name="Markiewicz E."/>
            <person name="Oyono O.L."/>
            <person name="Patti C."/>
            <person name="Phunkhang P."/>
            <person name="Pierre F."/>
            <person name="Priest M."/>
            <person name="Raghuraman S."/>
            <person name="Rege F."/>
            <person name="Reyes R."/>
            <person name="Rise C."/>
            <person name="Rogov P."/>
            <person name="Ross K."/>
            <person name="Ryan E."/>
            <person name="Settipalli S."/>
            <person name="Shea T."/>
            <person name="Sherpa N."/>
            <person name="Shi L."/>
            <person name="Shih D."/>
            <person name="Sparrow T."/>
            <person name="Spaulding J."/>
            <person name="Stalker J."/>
            <person name="Stange-Thomann N."/>
            <person name="Stavropoulos S."/>
            <person name="Stone C."/>
            <person name="Strader C."/>
            <person name="Tesfaye S."/>
            <person name="Thomson T."/>
            <person name="Thoulutsang Y."/>
            <person name="Thoulutsang D."/>
            <person name="Topham K."/>
            <person name="Topping I."/>
            <person name="Tsamla T."/>
            <person name="Vassiliev H."/>
            <person name="Vo A."/>
            <person name="Wangchuk T."/>
            <person name="Wangdi T."/>
            <person name="Weiand M."/>
            <person name="Wilkinson J."/>
            <person name="Wilson A."/>
            <person name="Yadav S."/>
            <person name="Young G."/>
            <person name="Yu Q."/>
            <person name="Zembek L."/>
            <person name="Zhong D."/>
            <person name="Zimmer A."/>
            <person name="Zwirko Z."/>
            <person name="Jaffe D.B."/>
            <person name="Alvarez P."/>
            <person name="Brockman W."/>
            <person name="Butler J."/>
            <person name="Chin C."/>
            <person name="Gnerre S."/>
            <person name="Grabherr M."/>
            <person name="Kleber M."/>
            <person name="Mauceli E."/>
            <person name="MacCallum I."/>
        </authorList>
    </citation>
    <scope>NUCLEOTIDE SEQUENCE [LARGE SCALE GENOMIC DNA]</scope>
    <source>
        <strain evidence="3">Tucson 14024-0371.13</strain>
    </source>
</reference>
<evidence type="ECO:0000256" key="1">
    <source>
        <dbReference type="SAM" id="SignalP"/>
    </source>
</evidence>
<keyword evidence="3" id="KW-1185">Reference proteome</keyword>
<dbReference type="KEGG" id="dan:26514646"/>
<dbReference type="InParanoid" id="A0A0P8XYA4"/>
<dbReference type="Proteomes" id="UP000007801">
    <property type="component" value="Unassembled WGS sequence"/>
</dbReference>
<sequence>MKFSAVLLLLCALIGYTMASTTTTSAQAFTSTSTSAPVAPPCGGPQGPCGQLPQIPPCAGGAGGPCAKKLYFFY</sequence>
<accession>A0A0P8XYA4</accession>
<protein>
    <recommendedName>
        <fullName evidence="4">VM domain-containing protein</fullName>
    </recommendedName>
</protein>
<proteinExistence type="predicted"/>
<evidence type="ECO:0000313" key="2">
    <source>
        <dbReference type="EMBL" id="KPU79599.1"/>
    </source>
</evidence>
<evidence type="ECO:0000313" key="3">
    <source>
        <dbReference type="Proteomes" id="UP000007801"/>
    </source>
</evidence>
<name>A0A0P8XYA4_DROAN</name>
<keyword evidence="1" id="KW-0732">Signal</keyword>
<dbReference type="GeneID" id="26514646"/>
<organism evidence="2 3">
    <name type="scientific">Drosophila ananassae</name>
    <name type="common">Fruit fly</name>
    <dbReference type="NCBI Taxonomy" id="7217"/>
    <lineage>
        <taxon>Eukaryota</taxon>
        <taxon>Metazoa</taxon>
        <taxon>Ecdysozoa</taxon>
        <taxon>Arthropoda</taxon>
        <taxon>Hexapoda</taxon>
        <taxon>Insecta</taxon>
        <taxon>Pterygota</taxon>
        <taxon>Neoptera</taxon>
        <taxon>Endopterygota</taxon>
        <taxon>Diptera</taxon>
        <taxon>Brachycera</taxon>
        <taxon>Muscomorpha</taxon>
        <taxon>Ephydroidea</taxon>
        <taxon>Drosophilidae</taxon>
        <taxon>Drosophila</taxon>
        <taxon>Sophophora</taxon>
    </lineage>
</organism>
<feature type="signal peptide" evidence="1">
    <location>
        <begin position="1"/>
        <end position="19"/>
    </location>
</feature>